<proteinExistence type="predicted"/>
<name>A0A7R9KRJ8_9ACAR</name>
<accession>A0A7R9KRJ8</accession>
<feature type="compositionally biased region" description="Polar residues" evidence="1">
    <location>
        <begin position="11"/>
        <end position="20"/>
    </location>
</feature>
<gene>
    <name evidence="2" type="ORF">OSB1V03_LOCUS8220</name>
</gene>
<organism evidence="2">
    <name type="scientific">Medioppia subpectinata</name>
    <dbReference type="NCBI Taxonomy" id="1979941"/>
    <lineage>
        <taxon>Eukaryota</taxon>
        <taxon>Metazoa</taxon>
        <taxon>Ecdysozoa</taxon>
        <taxon>Arthropoda</taxon>
        <taxon>Chelicerata</taxon>
        <taxon>Arachnida</taxon>
        <taxon>Acari</taxon>
        <taxon>Acariformes</taxon>
        <taxon>Sarcoptiformes</taxon>
        <taxon>Oribatida</taxon>
        <taxon>Brachypylina</taxon>
        <taxon>Oppioidea</taxon>
        <taxon>Oppiidae</taxon>
        <taxon>Medioppia</taxon>
    </lineage>
</organism>
<keyword evidence="3" id="KW-1185">Reference proteome</keyword>
<dbReference type="EMBL" id="OC859629">
    <property type="protein sequence ID" value="CAD7627795.1"/>
    <property type="molecule type" value="Genomic_DNA"/>
</dbReference>
<dbReference type="Proteomes" id="UP000759131">
    <property type="component" value="Unassembled WGS sequence"/>
</dbReference>
<feature type="region of interest" description="Disordered" evidence="1">
    <location>
        <begin position="1"/>
        <end position="27"/>
    </location>
</feature>
<protein>
    <submittedName>
        <fullName evidence="2">Uncharacterized protein</fullName>
    </submittedName>
</protein>
<evidence type="ECO:0000313" key="2">
    <source>
        <dbReference type="EMBL" id="CAD7627795.1"/>
    </source>
</evidence>
<evidence type="ECO:0000256" key="1">
    <source>
        <dbReference type="SAM" id="MobiDB-lite"/>
    </source>
</evidence>
<dbReference type="OrthoDB" id="6348149at2759"/>
<dbReference type="AlphaFoldDB" id="A0A7R9KRJ8"/>
<dbReference type="EMBL" id="CAJPIZ010005054">
    <property type="protein sequence ID" value="CAG2108225.1"/>
    <property type="molecule type" value="Genomic_DNA"/>
</dbReference>
<reference evidence="2" key="1">
    <citation type="submission" date="2020-11" db="EMBL/GenBank/DDBJ databases">
        <authorList>
            <person name="Tran Van P."/>
        </authorList>
    </citation>
    <scope>NUCLEOTIDE SEQUENCE</scope>
</reference>
<evidence type="ECO:0000313" key="3">
    <source>
        <dbReference type="Proteomes" id="UP000759131"/>
    </source>
</evidence>
<sequence length="419" mass="47631">MNAKSKCKLNRQMTVTSHSPISPVLHSTPDKFRQKQVFHTNVDRICVDSHSHRNSGNVSLIESKLLKDTQRPDPSSSVILRQKLLHRNKNGSIGGLGNASKATRKSYSRSHNNGFKFHNFVVNEDKRSCLEEQHGTKKITVSHWKRPNTTITINEETQQNTCHPSLPSQSILETLLAPNTSNTSAPSPTIEDNHRVSKRKPLHVRRVLRQQRNQSMEPLGRLQPQDEPLDLSLKRSDFCEDNETNDLKEFSDSLRLIHNQNETFSTDYTTESESVQNLIKSVNQSAAQASAIIASVKCPISANFSSNASSNSSNDSSIALRHQMAINSGLSSKHQKNRQTHRSLIKKQLEETFKQNGFLVKTKQVSDANNSAMFCKFRQLRKYTRYYLKSWHHHLPDEVNKLWKGFLPPKTEKPNSSHN</sequence>